<sequence length="53" mass="6000">MPQVADFVPQRVHERGVRRTFRGAGRPVALEFRTAPKGPTDFAERLPGRSHDE</sequence>
<reference evidence="2" key="1">
    <citation type="journal article" date="2019" name="Int. J. Syst. Evol. Microbiol.">
        <title>The Global Catalogue of Microorganisms (GCM) 10K type strain sequencing project: providing services to taxonomists for standard genome sequencing and annotation.</title>
        <authorList>
            <consortium name="The Broad Institute Genomics Platform"/>
            <consortium name="The Broad Institute Genome Sequencing Center for Infectious Disease"/>
            <person name="Wu L."/>
            <person name="Ma J."/>
        </authorList>
    </citation>
    <scope>NUCLEOTIDE SEQUENCE [LARGE SCALE GENOMIC DNA]</scope>
    <source>
        <strain evidence="2">JCM 4816</strain>
    </source>
</reference>
<evidence type="ECO:0000313" key="1">
    <source>
        <dbReference type="EMBL" id="MFC5910754.1"/>
    </source>
</evidence>
<dbReference type="EMBL" id="JBHSQJ010000132">
    <property type="protein sequence ID" value="MFC5910754.1"/>
    <property type="molecule type" value="Genomic_DNA"/>
</dbReference>
<protein>
    <submittedName>
        <fullName evidence="1">Uncharacterized protein</fullName>
    </submittedName>
</protein>
<dbReference type="Proteomes" id="UP001596174">
    <property type="component" value="Unassembled WGS sequence"/>
</dbReference>
<proteinExistence type="predicted"/>
<gene>
    <name evidence="1" type="ORF">ACFP3V_26555</name>
</gene>
<organism evidence="1 2">
    <name type="scientific">Streptacidiphilus monticola</name>
    <dbReference type="NCBI Taxonomy" id="2161674"/>
    <lineage>
        <taxon>Bacteria</taxon>
        <taxon>Bacillati</taxon>
        <taxon>Actinomycetota</taxon>
        <taxon>Actinomycetes</taxon>
        <taxon>Kitasatosporales</taxon>
        <taxon>Streptomycetaceae</taxon>
        <taxon>Streptacidiphilus</taxon>
    </lineage>
</organism>
<dbReference type="RefSeq" id="WP_380588500.1">
    <property type="nucleotide sequence ID" value="NZ_JBHSQJ010000132.1"/>
</dbReference>
<comment type="caution">
    <text evidence="1">The sequence shown here is derived from an EMBL/GenBank/DDBJ whole genome shotgun (WGS) entry which is preliminary data.</text>
</comment>
<keyword evidence="2" id="KW-1185">Reference proteome</keyword>
<name>A0ABW1G7L6_9ACTN</name>
<accession>A0ABW1G7L6</accession>
<evidence type="ECO:0000313" key="2">
    <source>
        <dbReference type="Proteomes" id="UP001596174"/>
    </source>
</evidence>